<evidence type="ECO:0000313" key="2">
    <source>
        <dbReference type="EMBL" id="PJC94840.1"/>
    </source>
</evidence>
<dbReference type="RefSeq" id="WP_100858431.1">
    <property type="nucleotide sequence ID" value="NZ_PGCP01000003.1"/>
</dbReference>
<sequence>MAGIISYVLKPALPTYGDSAQYRDGRFGNAMTWPARSFWEGVGLWRDFLFNKPADTVPDRAIPVKEMSLAGLLAAPDNSVWRLGHSSLLLKLAGKFWLTDPVFGERASPVSWFGPKRWHAPPIALDELPPIEAVILSHDHYDHLDHGTMLALQEKVGQFIAPLGVGARLIAWGVPAQKVHEMDWWQRYRVGAIEFIATPAQHFSGRGLGDGNQTLWASWVIRSDEVNIFFSGDSGYFDGFKTIGERFGPFDVAFVETGAYNKRWEHVHMLPEQTARAFHDLGGKWLYPIHNGTFDLAMHRWDDPLEQISRLAAEQQIPLTTPLMGQPLALLAPHQGSPWWRAQQ</sequence>
<proteinExistence type="predicted"/>
<dbReference type="InterPro" id="IPR036866">
    <property type="entry name" value="RibonucZ/Hydroxyglut_hydro"/>
</dbReference>
<comment type="caution">
    <text evidence="2">The sequence shown here is derived from an EMBL/GenBank/DDBJ whole genome shotgun (WGS) entry which is preliminary data.</text>
</comment>
<keyword evidence="3" id="KW-1185">Reference proteome</keyword>
<accession>A0A2M8HE87</accession>
<feature type="domain" description="Metallo-beta-lactamase" evidence="1">
    <location>
        <begin position="98"/>
        <end position="290"/>
    </location>
</feature>
<keyword evidence="2" id="KW-0378">Hydrolase</keyword>
<dbReference type="GO" id="GO:0016787">
    <property type="term" value="F:hydrolase activity"/>
    <property type="evidence" value="ECO:0007669"/>
    <property type="project" value="UniProtKB-KW"/>
</dbReference>
<dbReference type="PANTHER" id="PTHR15032:SF4">
    <property type="entry name" value="N-ACYL-PHOSPHATIDYLETHANOLAMINE-HYDROLYZING PHOSPHOLIPASE D"/>
    <property type="match status" value="1"/>
</dbReference>
<dbReference type="OrthoDB" id="9805728at2"/>
<evidence type="ECO:0000259" key="1">
    <source>
        <dbReference type="Pfam" id="PF12706"/>
    </source>
</evidence>
<gene>
    <name evidence="2" type="ORF">CUC44_02560</name>
</gene>
<dbReference type="AlphaFoldDB" id="A0A2M8HE87"/>
<dbReference type="InterPro" id="IPR001279">
    <property type="entry name" value="Metallo-B-lactamas"/>
</dbReference>
<organism evidence="2 3">
    <name type="scientific">Aeromonas lusitana</name>
    <dbReference type="NCBI Taxonomy" id="931529"/>
    <lineage>
        <taxon>Bacteria</taxon>
        <taxon>Pseudomonadati</taxon>
        <taxon>Pseudomonadota</taxon>
        <taxon>Gammaproteobacteria</taxon>
        <taxon>Aeromonadales</taxon>
        <taxon>Aeromonadaceae</taxon>
        <taxon>Aeromonas</taxon>
    </lineage>
</organism>
<dbReference type="Pfam" id="PF12706">
    <property type="entry name" value="Lactamase_B_2"/>
    <property type="match status" value="1"/>
</dbReference>
<dbReference type="EMBL" id="PGCP01000003">
    <property type="protein sequence ID" value="PJC94840.1"/>
    <property type="molecule type" value="Genomic_DNA"/>
</dbReference>
<dbReference type="Proteomes" id="UP000232060">
    <property type="component" value="Unassembled WGS sequence"/>
</dbReference>
<dbReference type="GO" id="GO:0005737">
    <property type="term" value="C:cytoplasm"/>
    <property type="evidence" value="ECO:0007669"/>
    <property type="project" value="TreeGrafter"/>
</dbReference>
<name>A0A2M8HE87_9GAMM</name>
<protein>
    <submittedName>
        <fullName evidence="2">Hydrolase</fullName>
    </submittedName>
</protein>
<reference evidence="2 3" key="1">
    <citation type="submission" date="2017-11" db="EMBL/GenBank/DDBJ databases">
        <title>Draft genome sequence of environmental isolate Aeromonas lusitania sp. nov. MDC 2473.</title>
        <authorList>
            <person name="Colston S.M."/>
            <person name="Navarro A."/>
            <person name="Martinez-Murcia A.J."/>
            <person name="Graf J."/>
        </authorList>
    </citation>
    <scope>NUCLEOTIDE SEQUENCE [LARGE SCALE GENOMIC DNA]</scope>
    <source>
        <strain evidence="2 3">MDC 2473</strain>
    </source>
</reference>
<dbReference type="Gene3D" id="3.60.15.10">
    <property type="entry name" value="Ribonuclease Z/Hydroxyacylglutathione hydrolase-like"/>
    <property type="match status" value="1"/>
</dbReference>
<evidence type="ECO:0000313" key="3">
    <source>
        <dbReference type="Proteomes" id="UP000232060"/>
    </source>
</evidence>
<dbReference type="SUPFAM" id="SSF56281">
    <property type="entry name" value="Metallo-hydrolase/oxidoreductase"/>
    <property type="match status" value="1"/>
</dbReference>
<dbReference type="PANTHER" id="PTHR15032">
    <property type="entry name" value="N-ACYL-PHOSPHATIDYLETHANOLAMINE-HYDROLYZING PHOSPHOLIPASE D"/>
    <property type="match status" value="1"/>
</dbReference>